<dbReference type="Proteomes" id="UP000756860">
    <property type="component" value="Unassembled WGS sequence"/>
</dbReference>
<protein>
    <submittedName>
        <fullName evidence="2">Glycosyltransferase family 4 protein</fullName>
    </submittedName>
</protein>
<dbReference type="RefSeq" id="WP_214175101.1">
    <property type="nucleotide sequence ID" value="NZ_JAHCVK010000002.1"/>
</dbReference>
<evidence type="ECO:0000259" key="1">
    <source>
        <dbReference type="Pfam" id="PF00534"/>
    </source>
</evidence>
<evidence type="ECO:0000313" key="3">
    <source>
        <dbReference type="Proteomes" id="UP000756860"/>
    </source>
</evidence>
<dbReference type="CDD" id="cd03801">
    <property type="entry name" value="GT4_PimA-like"/>
    <property type="match status" value="1"/>
</dbReference>
<sequence>MIKCIHLIPRDGLGGVEAAARSCVENASDNKDIDFKLMLLERNAYLLQQSIHNHNRVIASRFKSINNPLAYISALFKLIVEKPSVLVCSLWRTMPIGIIYKLLFPNVKFVCFLHSAKYAHFVDKILSHLGMFFADGIYTDSGKTLSSRVPVKFHQCKRLRIVSFVLQKVDVRSLPNNSPVFVSWGRLNLRKGIDRALHVFAHILGKRPDAVFYIYGPDGGEESKLRNLAVELNISASVMFLGKTRFEEIKEIATKFSYYLQLSRDEGMSISVVEAMQLGLVPIVTPVGEIGNYCKDGINAIVVNDFDGIVERVIAVLEDDSKYTAMQKHCVAHWQNVPLYNDDFRAAVAELDCNSSKQ</sequence>
<dbReference type="EMBL" id="JAHCVK010000002">
    <property type="protein sequence ID" value="MBT0653120.1"/>
    <property type="molecule type" value="Genomic_DNA"/>
</dbReference>
<reference evidence="2 3" key="1">
    <citation type="submission" date="2021-05" db="EMBL/GenBank/DDBJ databases">
        <title>The draft genome of Geobacter luticola JCM 17780.</title>
        <authorList>
            <person name="Xu Z."/>
            <person name="Masuda Y."/>
            <person name="Itoh H."/>
            <person name="Senoo K."/>
        </authorList>
    </citation>
    <scope>NUCLEOTIDE SEQUENCE [LARGE SCALE GENOMIC DNA]</scope>
    <source>
        <strain evidence="2 3">JCM 17780</strain>
    </source>
</reference>
<keyword evidence="3" id="KW-1185">Reference proteome</keyword>
<dbReference type="Pfam" id="PF00534">
    <property type="entry name" value="Glycos_transf_1"/>
    <property type="match status" value="1"/>
</dbReference>
<accession>A0ABS5SD69</accession>
<dbReference type="PANTHER" id="PTHR12526">
    <property type="entry name" value="GLYCOSYLTRANSFERASE"/>
    <property type="match status" value="1"/>
</dbReference>
<comment type="caution">
    <text evidence="2">The sequence shown here is derived from an EMBL/GenBank/DDBJ whole genome shotgun (WGS) entry which is preliminary data.</text>
</comment>
<name>A0ABS5SD69_9BACT</name>
<proteinExistence type="predicted"/>
<feature type="domain" description="Glycosyl transferase family 1" evidence="1">
    <location>
        <begin position="174"/>
        <end position="328"/>
    </location>
</feature>
<evidence type="ECO:0000313" key="2">
    <source>
        <dbReference type="EMBL" id="MBT0653120.1"/>
    </source>
</evidence>
<organism evidence="2 3">
    <name type="scientific">Geomobilimonas luticola</name>
    <dbReference type="NCBI Taxonomy" id="1114878"/>
    <lineage>
        <taxon>Bacteria</taxon>
        <taxon>Pseudomonadati</taxon>
        <taxon>Thermodesulfobacteriota</taxon>
        <taxon>Desulfuromonadia</taxon>
        <taxon>Geobacterales</taxon>
        <taxon>Geobacteraceae</taxon>
        <taxon>Geomobilimonas</taxon>
    </lineage>
</organism>
<dbReference type="SUPFAM" id="SSF53756">
    <property type="entry name" value="UDP-Glycosyltransferase/glycogen phosphorylase"/>
    <property type="match status" value="1"/>
</dbReference>
<gene>
    <name evidence="2" type="ORF">KI810_08640</name>
</gene>
<dbReference type="Gene3D" id="3.40.50.2000">
    <property type="entry name" value="Glycogen Phosphorylase B"/>
    <property type="match status" value="2"/>
</dbReference>
<dbReference type="InterPro" id="IPR001296">
    <property type="entry name" value="Glyco_trans_1"/>
</dbReference>